<dbReference type="InterPro" id="IPR036877">
    <property type="entry name" value="SUI1_dom_sf"/>
</dbReference>
<dbReference type="PANTHER" id="PTHR12789:SF0">
    <property type="entry name" value="DENSITY-REGULATED PROTEIN"/>
    <property type="match status" value="1"/>
</dbReference>
<dbReference type="GO" id="GO:0003743">
    <property type="term" value="F:translation initiation factor activity"/>
    <property type="evidence" value="ECO:0007669"/>
    <property type="project" value="UniProtKB-KW"/>
</dbReference>
<dbReference type="eggNOG" id="COG0023">
    <property type="taxonomic scope" value="Bacteria"/>
</dbReference>
<dbReference type="GO" id="GO:0006417">
    <property type="term" value="P:regulation of translation"/>
    <property type="evidence" value="ECO:0007669"/>
    <property type="project" value="UniProtKB-KW"/>
</dbReference>
<keyword evidence="2" id="KW-0810">Translation regulation</keyword>
<dbReference type="PANTHER" id="PTHR12789">
    <property type="entry name" value="DENSITY-REGULATED PROTEIN HOMOLOG"/>
    <property type="match status" value="1"/>
</dbReference>
<feature type="domain" description="SUI1" evidence="5">
    <location>
        <begin position="41"/>
        <end position="101"/>
    </location>
</feature>
<sequence>MTDRNRRLVYSTEPEPEPAPQPHPKLPPPRQQQVRVGLERKGRGGKSVSVITGVTAAPAELESLCKTLKNRLGAGGAVKGGSIEIQGDQRDKIVAILQEMGYQAKKAGG</sequence>
<dbReference type="OrthoDB" id="9792915at2"/>
<dbReference type="GO" id="GO:0002188">
    <property type="term" value="P:translation reinitiation"/>
    <property type="evidence" value="ECO:0007669"/>
    <property type="project" value="TreeGrafter"/>
</dbReference>
<dbReference type="EMBL" id="AP012337">
    <property type="protein sequence ID" value="BAL99214.1"/>
    <property type="molecule type" value="Genomic_DNA"/>
</dbReference>
<dbReference type="InterPro" id="IPR001950">
    <property type="entry name" value="SUI1"/>
</dbReference>
<dbReference type="STRING" id="926550.CLDAP_11750"/>
<dbReference type="PIRSF" id="PIRSF037511">
    <property type="entry name" value="Transl_init_SUI1_pro"/>
    <property type="match status" value="1"/>
</dbReference>
<dbReference type="AlphaFoldDB" id="I0I1S7"/>
<evidence type="ECO:0000256" key="1">
    <source>
        <dbReference type="ARBA" id="ARBA00005422"/>
    </source>
</evidence>
<dbReference type="CDD" id="cd11567">
    <property type="entry name" value="YciH_like"/>
    <property type="match status" value="1"/>
</dbReference>
<keyword evidence="3" id="KW-0648">Protein biosynthesis</keyword>
<dbReference type="Proteomes" id="UP000007880">
    <property type="component" value="Chromosome"/>
</dbReference>
<accession>I0I1S7</accession>
<evidence type="ECO:0000313" key="7">
    <source>
        <dbReference type="Proteomes" id="UP000007880"/>
    </source>
</evidence>
<dbReference type="GO" id="GO:0003729">
    <property type="term" value="F:mRNA binding"/>
    <property type="evidence" value="ECO:0007669"/>
    <property type="project" value="TreeGrafter"/>
</dbReference>
<keyword evidence="6" id="KW-0396">Initiation factor</keyword>
<dbReference type="KEGG" id="cap:CLDAP_11750"/>
<evidence type="ECO:0000256" key="3">
    <source>
        <dbReference type="ARBA" id="ARBA00022917"/>
    </source>
</evidence>
<dbReference type="Pfam" id="PF01253">
    <property type="entry name" value="SUI1"/>
    <property type="match status" value="1"/>
</dbReference>
<reference evidence="6 7" key="1">
    <citation type="submission" date="2012-02" db="EMBL/GenBank/DDBJ databases">
        <title>Complete genome sequence of Caldilinea aerophila DSM 14535 (= NBRC 102666).</title>
        <authorList>
            <person name="Oguchi A."/>
            <person name="Hosoyama A."/>
            <person name="Sekine M."/>
            <person name="Fukai R."/>
            <person name="Kato Y."/>
            <person name="Nakamura S."/>
            <person name="Hanada S."/>
            <person name="Yamazaki S."/>
            <person name="Fujita N."/>
        </authorList>
    </citation>
    <scope>NUCLEOTIDE SEQUENCE [LARGE SCALE GENOMIC DNA]</scope>
    <source>
        <strain evidence="7">DSM 14535 / JCM 11387 / NBRC 104270 / STL-6-O1</strain>
    </source>
</reference>
<dbReference type="SUPFAM" id="SSF55159">
    <property type="entry name" value="eIF1-like"/>
    <property type="match status" value="1"/>
</dbReference>
<proteinExistence type="inferred from homology"/>
<dbReference type="RefSeq" id="WP_014432455.1">
    <property type="nucleotide sequence ID" value="NC_017079.1"/>
</dbReference>
<evidence type="ECO:0000256" key="4">
    <source>
        <dbReference type="SAM" id="MobiDB-lite"/>
    </source>
</evidence>
<feature type="region of interest" description="Disordered" evidence="4">
    <location>
        <begin position="1"/>
        <end position="32"/>
    </location>
</feature>
<keyword evidence="7" id="KW-1185">Reference proteome</keyword>
<gene>
    <name evidence="6" type="ordered locus">CLDAP_11750</name>
</gene>
<evidence type="ECO:0000256" key="2">
    <source>
        <dbReference type="ARBA" id="ARBA00022845"/>
    </source>
</evidence>
<dbReference type="Gene3D" id="3.30.780.10">
    <property type="entry name" value="SUI1-like domain"/>
    <property type="match status" value="1"/>
</dbReference>
<dbReference type="HOGENOM" id="CLU_082805_4_1_0"/>
<evidence type="ECO:0000313" key="6">
    <source>
        <dbReference type="EMBL" id="BAL99214.1"/>
    </source>
</evidence>
<dbReference type="InterPro" id="IPR050318">
    <property type="entry name" value="DENR/SUI1_TIF"/>
</dbReference>
<feature type="compositionally biased region" description="Pro residues" evidence="4">
    <location>
        <begin position="17"/>
        <end position="30"/>
    </location>
</feature>
<name>I0I1S7_CALAS</name>
<dbReference type="PROSITE" id="PS50296">
    <property type="entry name" value="SUI1"/>
    <property type="match status" value="1"/>
</dbReference>
<protein>
    <submittedName>
        <fullName evidence="6">Translation initiation factor SUI1 family protein</fullName>
    </submittedName>
</protein>
<comment type="similarity">
    <text evidence="1">Belongs to the SUI1 family.</text>
</comment>
<organism evidence="6 7">
    <name type="scientific">Caldilinea aerophila (strain DSM 14535 / JCM 11387 / NBRC 104270 / STL-6-O1)</name>
    <dbReference type="NCBI Taxonomy" id="926550"/>
    <lineage>
        <taxon>Bacteria</taxon>
        <taxon>Bacillati</taxon>
        <taxon>Chloroflexota</taxon>
        <taxon>Caldilineae</taxon>
        <taxon>Caldilineales</taxon>
        <taxon>Caldilineaceae</taxon>
        <taxon>Caldilinea</taxon>
    </lineage>
</organism>
<dbReference type="GO" id="GO:0001731">
    <property type="term" value="P:formation of translation preinitiation complex"/>
    <property type="evidence" value="ECO:0007669"/>
    <property type="project" value="TreeGrafter"/>
</dbReference>
<evidence type="ECO:0000259" key="5">
    <source>
        <dbReference type="PROSITE" id="PS50296"/>
    </source>
</evidence>
<dbReference type="InterPro" id="IPR005872">
    <property type="entry name" value="SUI1_arc_bac"/>
</dbReference>